<evidence type="ECO:0000259" key="1">
    <source>
        <dbReference type="Pfam" id="PF01266"/>
    </source>
</evidence>
<dbReference type="Gene3D" id="3.50.50.60">
    <property type="entry name" value="FAD/NAD(P)-binding domain"/>
    <property type="match status" value="1"/>
</dbReference>
<feature type="domain" description="FAD dependent oxidoreductase" evidence="1">
    <location>
        <begin position="41"/>
        <end position="402"/>
    </location>
</feature>
<name>A0A420XN94_9ACTN</name>
<dbReference type="Proteomes" id="UP000281955">
    <property type="component" value="Unassembled WGS sequence"/>
</dbReference>
<evidence type="ECO:0000313" key="3">
    <source>
        <dbReference type="Proteomes" id="UP000281955"/>
    </source>
</evidence>
<sequence>MPARSRAAALVAGAAPVPYWLDAAAPVEPAPPLEQDTRAQLVVVGGGYGGLWTALLAKERDPGADVLLVEGGRVGAAASGRNGGFCSSSLTHGLLNGLSRWPDELEQLEAMGRDNLDAIEATLARYGIDCDWRRTGDLTVAVAPWQLAGLAETAEATTRVGGKLELLDAPATRALVRSPTYLGGLLDRDGVALVDPARLAHGLLDACRTLGVRVAEHSPVRRLRAGRGGGVTLSTDRAEVRAERVALATNAYPSLLRRVRPLTVPVYDHVLVTEPLSPEQWESVGWRGGQGVSDAGNQFHYYRPTADGRVLWGGYDAVYHYGRRVSPAHDQRLETSVTLAEHFAQTFPQLADVRFTHRWGGAIDASTRFAAFFGTACGGRVAYSGGYTGLGVGATRFGAQVVLDLLEGSDTERTRLQMVRRRPLPFPPDPVGWAGIQATRWSLARADSHDGRRNLWLRGLDSIGMGFDS</sequence>
<dbReference type="PANTHER" id="PTHR13847:SF281">
    <property type="entry name" value="FAD DEPENDENT OXIDOREDUCTASE DOMAIN-CONTAINING PROTEIN"/>
    <property type="match status" value="1"/>
</dbReference>
<dbReference type="InterPro" id="IPR006076">
    <property type="entry name" value="FAD-dep_OxRdtase"/>
</dbReference>
<comment type="caution">
    <text evidence="2">The sequence shown here is derived from an EMBL/GenBank/DDBJ whole genome shotgun (WGS) entry which is preliminary data.</text>
</comment>
<dbReference type="InParanoid" id="A0A420XN94"/>
<gene>
    <name evidence="2" type="ORF">CLV35_2978</name>
</gene>
<dbReference type="SUPFAM" id="SSF51905">
    <property type="entry name" value="FAD/NAD(P)-binding domain"/>
    <property type="match status" value="1"/>
</dbReference>
<dbReference type="Gene3D" id="3.30.9.10">
    <property type="entry name" value="D-Amino Acid Oxidase, subunit A, domain 2"/>
    <property type="match status" value="1"/>
</dbReference>
<accession>A0A420XN94</accession>
<reference evidence="2 3" key="1">
    <citation type="submission" date="2018-10" db="EMBL/GenBank/DDBJ databases">
        <title>Genomic Encyclopedia of Archaeal and Bacterial Type Strains, Phase II (KMG-II): from individual species to whole genera.</title>
        <authorList>
            <person name="Goeker M."/>
        </authorList>
    </citation>
    <scope>NUCLEOTIDE SEQUENCE [LARGE SCALE GENOMIC DNA]</scope>
    <source>
        <strain evidence="2 3">RP-AC37</strain>
    </source>
</reference>
<dbReference type="GO" id="GO:0005737">
    <property type="term" value="C:cytoplasm"/>
    <property type="evidence" value="ECO:0007669"/>
    <property type="project" value="TreeGrafter"/>
</dbReference>
<organism evidence="2 3">
    <name type="scientific">Motilibacter peucedani</name>
    <dbReference type="NCBI Taxonomy" id="598650"/>
    <lineage>
        <taxon>Bacteria</taxon>
        <taxon>Bacillati</taxon>
        <taxon>Actinomycetota</taxon>
        <taxon>Actinomycetes</taxon>
        <taxon>Motilibacterales</taxon>
        <taxon>Motilibacteraceae</taxon>
        <taxon>Motilibacter</taxon>
    </lineage>
</organism>
<protein>
    <submittedName>
        <fullName evidence="2">Glycine/D-amino acid oxidase-like deaminating enzyme</fullName>
    </submittedName>
</protein>
<dbReference type="RefSeq" id="WP_121194235.1">
    <property type="nucleotide sequence ID" value="NZ_RBWV01000013.1"/>
</dbReference>
<evidence type="ECO:0000313" key="2">
    <source>
        <dbReference type="EMBL" id="RKS72729.1"/>
    </source>
</evidence>
<dbReference type="PANTHER" id="PTHR13847">
    <property type="entry name" value="SARCOSINE DEHYDROGENASE-RELATED"/>
    <property type="match status" value="1"/>
</dbReference>
<dbReference type="InterPro" id="IPR036188">
    <property type="entry name" value="FAD/NAD-bd_sf"/>
</dbReference>
<dbReference type="EMBL" id="RBWV01000013">
    <property type="protein sequence ID" value="RKS72729.1"/>
    <property type="molecule type" value="Genomic_DNA"/>
</dbReference>
<dbReference type="AlphaFoldDB" id="A0A420XN94"/>
<dbReference type="Pfam" id="PF01266">
    <property type="entry name" value="DAO"/>
    <property type="match status" value="1"/>
</dbReference>
<dbReference type="OrthoDB" id="9805852at2"/>
<proteinExistence type="predicted"/>
<keyword evidence="3" id="KW-1185">Reference proteome</keyword>